<dbReference type="Proteomes" id="UP000050996">
    <property type="component" value="Unassembled WGS sequence"/>
</dbReference>
<dbReference type="STRING" id="1637975.AN957_18995"/>
<evidence type="ECO:0000313" key="2">
    <source>
        <dbReference type="Proteomes" id="UP000050996"/>
    </source>
</evidence>
<proteinExistence type="predicted"/>
<sequence length="517" mass="58359">MAKKLLYPLRTFELGINDKTAANLIPDQAVVDAENVVFGKGPISKRNGYVKYSNHLPNPITKHYQHNRFNGDRAYLAVSDKKVYSESNGNLSVITGSLSSSEVQMISYKDRNIGDVVLFADGGKLKQYQAGVVSEVIPHVPVVEGTEGTGVNEEQDPGLNDLANLTNFRALAIKQDRIYAAAHPTVKNRLSFCHHDPKLGYAVYDYWPAIFFIDVATDNNDVINQLEAFRDGLVILCESSVWFLRGDGRTIEAFDLQKINVPTGCIAPNSVKMVGNDLFYLAEDGVYAMYSTDQNYVSARQVSTLTSQGRVLSSIESTLKGISLADKRKAVGHYFDNKYYLSFPSGLTLVYDTILQCWTKFTNIKANSFLSKEGVLFFASDLGYIYRFDENVYSDDGAAITFRLQTKNFDFGKEVQDKKFRKFWTLCKQYDKEQSVFNLSAKVDYIDVDIEEVSTDESDPWGEAIWGESFWGYRDVVENELRIQKRGKNIQLIITNDKVDQPLTILGMTFQYKVKKP</sequence>
<dbReference type="PATRIC" id="fig|1637975.4.peg.3757"/>
<gene>
    <name evidence="1" type="ORF">AN957_18995</name>
</gene>
<dbReference type="EMBL" id="LJIX01000006">
    <property type="protein sequence ID" value="KQL20467.1"/>
    <property type="molecule type" value="Genomic_DNA"/>
</dbReference>
<dbReference type="RefSeq" id="WP_056685605.1">
    <property type="nucleotide sequence ID" value="NZ_LJIX01000006.1"/>
</dbReference>
<reference evidence="1 2" key="1">
    <citation type="submission" date="2015-09" db="EMBL/GenBank/DDBJ databases">
        <title>Genome sequencing project for genomic taxonomy and phylogenomics of Bacillus-like bacteria.</title>
        <authorList>
            <person name="Liu B."/>
            <person name="Wang J."/>
            <person name="Zhu Y."/>
            <person name="Liu G."/>
            <person name="Chen Q."/>
            <person name="Chen Z."/>
            <person name="Lan J."/>
            <person name="Che J."/>
            <person name="Ge C."/>
            <person name="Shi H."/>
            <person name="Pan Z."/>
            <person name="Liu X."/>
        </authorList>
    </citation>
    <scope>NUCLEOTIDE SEQUENCE [LARGE SCALE GENOMIC DNA]</scope>
    <source>
        <strain evidence="1 2">FJAT-18043</strain>
    </source>
</reference>
<protein>
    <submittedName>
        <fullName evidence="1">Uncharacterized protein</fullName>
    </submittedName>
</protein>
<comment type="caution">
    <text evidence="1">The sequence shown here is derived from an EMBL/GenBank/DDBJ whole genome shotgun (WGS) entry which is preliminary data.</text>
</comment>
<name>A0A0Q3VHY9_9BACI</name>
<evidence type="ECO:0000313" key="1">
    <source>
        <dbReference type="EMBL" id="KQL20467.1"/>
    </source>
</evidence>
<keyword evidence="2" id="KW-1185">Reference proteome</keyword>
<organism evidence="1 2">
    <name type="scientific">Cytobacillus solani</name>
    <dbReference type="NCBI Taxonomy" id="1637975"/>
    <lineage>
        <taxon>Bacteria</taxon>
        <taxon>Bacillati</taxon>
        <taxon>Bacillota</taxon>
        <taxon>Bacilli</taxon>
        <taxon>Bacillales</taxon>
        <taxon>Bacillaceae</taxon>
        <taxon>Cytobacillus</taxon>
    </lineage>
</organism>
<accession>A0A0Q3VHY9</accession>
<dbReference type="AlphaFoldDB" id="A0A0Q3VHY9"/>